<dbReference type="AlphaFoldDB" id="A0AAX3TAW5"/>
<evidence type="ECO:0000313" key="3">
    <source>
        <dbReference type="Proteomes" id="UP001213504"/>
    </source>
</evidence>
<dbReference type="EMBL" id="CP121270">
    <property type="protein sequence ID" value="WFP25976.1"/>
    <property type="molecule type" value="Genomic_DNA"/>
</dbReference>
<dbReference type="Proteomes" id="UP001213504">
    <property type="component" value="Chromosome"/>
</dbReference>
<gene>
    <name evidence="2" type="ORF">P9A14_05560</name>
</gene>
<feature type="transmembrane region" description="Helical" evidence="1">
    <location>
        <begin position="24"/>
        <end position="42"/>
    </location>
</feature>
<feature type="transmembrane region" description="Helical" evidence="1">
    <location>
        <begin position="108"/>
        <end position="127"/>
    </location>
</feature>
<reference evidence="2" key="1">
    <citation type="submission" date="2023-04" db="EMBL/GenBank/DDBJ databases">
        <title>Complete genome sequence of a phthalic acid esters degrading bacterial strain.</title>
        <authorList>
            <person name="Weng L."/>
            <person name="Jia Y."/>
            <person name="Ren L."/>
        </authorList>
    </citation>
    <scope>NUCLEOTIDE SEQUENCE</scope>
    <source>
        <strain evidence="2">RL-LY01</strain>
    </source>
</reference>
<protein>
    <submittedName>
        <fullName evidence="2">Uncharacterized protein</fullName>
    </submittedName>
</protein>
<dbReference type="RefSeq" id="WP_242696994.1">
    <property type="nucleotide sequence ID" value="NZ_CP121270.1"/>
</dbReference>
<proteinExistence type="predicted"/>
<organism evidence="2 3">
    <name type="scientific">Gordonia hongkongensis</name>
    <dbReference type="NCBI Taxonomy" id="1701090"/>
    <lineage>
        <taxon>Bacteria</taxon>
        <taxon>Bacillati</taxon>
        <taxon>Actinomycetota</taxon>
        <taxon>Actinomycetes</taxon>
        <taxon>Mycobacteriales</taxon>
        <taxon>Gordoniaceae</taxon>
        <taxon>Gordonia</taxon>
    </lineage>
</organism>
<accession>A0AAX3TAW5</accession>
<evidence type="ECO:0000313" key="2">
    <source>
        <dbReference type="EMBL" id="WFP25976.1"/>
    </source>
</evidence>
<keyword evidence="1" id="KW-0472">Membrane</keyword>
<sequence>MYLSVDNPENSVDQDFARFTSPTVGAALGSVAILATVATAALSDTGTLPGLLGMAGAGALLALMQIAVQCQAAILVLRDRRWLPALPAAAICAATLTALYLLAFDHAAGWYLLLISAVAVAGYVAVLGEGHAAIRVFDGTERPIERHTVRHR</sequence>
<feature type="transmembrane region" description="Helical" evidence="1">
    <location>
        <begin position="82"/>
        <end position="102"/>
    </location>
</feature>
<keyword evidence="1" id="KW-1133">Transmembrane helix</keyword>
<name>A0AAX3TAW5_9ACTN</name>
<keyword evidence="1" id="KW-0812">Transmembrane</keyword>
<evidence type="ECO:0000256" key="1">
    <source>
        <dbReference type="SAM" id="Phobius"/>
    </source>
</evidence>
<feature type="transmembrane region" description="Helical" evidence="1">
    <location>
        <begin position="48"/>
        <end position="70"/>
    </location>
</feature>